<feature type="region of interest" description="Disordered" evidence="1">
    <location>
        <begin position="145"/>
        <end position="166"/>
    </location>
</feature>
<reference evidence="3 4" key="1">
    <citation type="journal article" date="2018" name="PLoS ONE">
        <title>The draft genome of Kipferlia bialata reveals reductive genome evolution in fornicate parasites.</title>
        <authorList>
            <person name="Tanifuji G."/>
            <person name="Takabayashi S."/>
            <person name="Kume K."/>
            <person name="Takagi M."/>
            <person name="Nakayama T."/>
            <person name="Kamikawa R."/>
            <person name="Inagaki Y."/>
            <person name="Hashimoto T."/>
        </authorList>
    </citation>
    <scope>NUCLEOTIDE SEQUENCE [LARGE SCALE GENOMIC DNA]</scope>
    <source>
        <strain evidence="3">NY0173</strain>
    </source>
</reference>
<accession>A0A9K3GGM9</accession>
<feature type="transmembrane region" description="Helical" evidence="2">
    <location>
        <begin position="90"/>
        <end position="113"/>
    </location>
</feature>
<proteinExistence type="predicted"/>
<name>A0A9K3GGM9_9EUKA</name>
<comment type="caution">
    <text evidence="3">The sequence shown here is derived from an EMBL/GenBank/DDBJ whole genome shotgun (WGS) entry which is preliminary data.</text>
</comment>
<evidence type="ECO:0000313" key="4">
    <source>
        <dbReference type="Proteomes" id="UP000265618"/>
    </source>
</evidence>
<keyword evidence="2" id="KW-0812">Transmembrane</keyword>
<evidence type="ECO:0000256" key="2">
    <source>
        <dbReference type="SAM" id="Phobius"/>
    </source>
</evidence>
<keyword evidence="2" id="KW-0472">Membrane</keyword>
<evidence type="ECO:0000313" key="3">
    <source>
        <dbReference type="EMBL" id="GIQ81927.1"/>
    </source>
</evidence>
<dbReference type="Proteomes" id="UP000265618">
    <property type="component" value="Unassembled WGS sequence"/>
</dbReference>
<keyword evidence="4" id="KW-1185">Reference proteome</keyword>
<dbReference type="EMBL" id="BDIP01000535">
    <property type="protein sequence ID" value="GIQ81927.1"/>
    <property type="molecule type" value="Genomic_DNA"/>
</dbReference>
<protein>
    <submittedName>
        <fullName evidence="3">Uncharacterized protein</fullName>
    </submittedName>
</protein>
<feature type="transmembrane region" description="Helical" evidence="2">
    <location>
        <begin position="36"/>
        <end position="54"/>
    </location>
</feature>
<feature type="transmembrane region" description="Helical" evidence="2">
    <location>
        <begin position="60"/>
        <end position="83"/>
    </location>
</feature>
<keyword evidence="2" id="KW-1133">Transmembrane helix</keyword>
<gene>
    <name evidence="3" type="ORF">KIPB_002971</name>
</gene>
<dbReference type="AlphaFoldDB" id="A0A9K3GGM9"/>
<sequence>MSRSHRIFTVVYVTGIVAVFNLLMAPLLLVISYQAMVLLSAFLVMPLLAGVLAIEPWLGYAFWPFSAAQGVACLAMLVMCGIWWKRHPLFPVYTLFTALMLLSGVAQISGIDVPFHHNVNYHIILMVGSLVAGYQVRRETKREQRETLAKCPGTSDTQQAKPVKAD</sequence>
<evidence type="ECO:0000256" key="1">
    <source>
        <dbReference type="SAM" id="MobiDB-lite"/>
    </source>
</evidence>
<organism evidence="3 4">
    <name type="scientific">Kipferlia bialata</name>
    <dbReference type="NCBI Taxonomy" id="797122"/>
    <lineage>
        <taxon>Eukaryota</taxon>
        <taxon>Metamonada</taxon>
        <taxon>Carpediemonas-like organisms</taxon>
        <taxon>Kipferlia</taxon>
    </lineage>
</organism>
<feature type="transmembrane region" description="Helical" evidence="2">
    <location>
        <begin position="119"/>
        <end position="136"/>
    </location>
</feature>
<feature type="transmembrane region" description="Helical" evidence="2">
    <location>
        <begin position="6"/>
        <end position="29"/>
    </location>
</feature>